<name>A0ABR4M2I0_9EURO</name>
<organism evidence="1 2">
    <name type="scientific">Aspergillus lucknowensis</name>
    <dbReference type="NCBI Taxonomy" id="176173"/>
    <lineage>
        <taxon>Eukaryota</taxon>
        <taxon>Fungi</taxon>
        <taxon>Dikarya</taxon>
        <taxon>Ascomycota</taxon>
        <taxon>Pezizomycotina</taxon>
        <taxon>Eurotiomycetes</taxon>
        <taxon>Eurotiomycetidae</taxon>
        <taxon>Eurotiales</taxon>
        <taxon>Aspergillaceae</taxon>
        <taxon>Aspergillus</taxon>
        <taxon>Aspergillus subgen. Nidulantes</taxon>
    </lineage>
</organism>
<feature type="non-terminal residue" evidence="1">
    <location>
        <position position="130"/>
    </location>
</feature>
<comment type="caution">
    <text evidence="1">The sequence shown here is derived from an EMBL/GenBank/DDBJ whole genome shotgun (WGS) entry which is preliminary data.</text>
</comment>
<accession>A0ABR4M2I0</accession>
<dbReference type="GeneID" id="98143369"/>
<sequence>MMPPGIHVVSNTRKLRGFRIWYNEESIYAIQVVRQDYDACSGRQPDIKGIKTCGFEMLLDRVDEVVATFEVGLQSLTRLPSLCQPISTIIMHTDESIVTQGRKLVGLGIRGVGKRLPSYGHGPWPPTEWV</sequence>
<gene>
    <name evidence="1" type="ORF">BJX67DRAFT_344772</name>
</gene>
<evidence type="ECO:0000313" key="1">
    <source>
        <dbReference type="EMBL" id="KAL2870827.1"/>
    </source>
</evidence>
<proteinExistence type="predicted"/>
<keyword evidence="2" id="KW-1185">Reference proteome</keyword>
<evidence type="ECO:0000313" key="2">
    <source>
        <dbReference type="Proteomes" id="UP001610432"/>
    </source>
</evidence>
<dbReference type="Proteomes" id="UP001610432">
    <property type="component" value="Unassembled WGS sequence"/>
</dbReference>
<dbReference type="RefSeq" id="XP_070889806.1">
    <property type="nucleotide sequence ID" value="XM_071028297.1"/>
</dbReference>
<dbReference type="EMBL" id="JBFXLQ010000005">
    <property type="protein sequence ID" value="KAL2870827.1"/>
    <property type="molecule type" value="Genomic_DNA"/>
</dbReference>
<protein>
    <submittedName>
        <fullName evidence="1">Uncharacterized protein</fullName>
    </submittedName>
</protein>
<reference evidence="1 2" key="1">
    <citation type="submission" date="2024-07" db="EMBL/GenBank/DDBJ databases">
        <title>Section-level genome sequencing and comparative genomics of Aspergillus sections Usti and Cavernicolus.</title>
        <authorList>
            <consortium name="Lawrence Berkeley National Laboratory"/>
            <person name="Nybo J.L."/>
            <person name="Vesth T.C."/>
            <person name="Theobald S."/>
            <person name="Frisvad J.C."/>
            <person name="Larsen T.O."/>
            <person name="Kjaerboelling I."/>
            <person name="Rothschild-Mancinelli K."/>
            <person name="Lyhne E.K."/>
            <person name="Kogle M.E."/>
            <person name="Barry K."/>
            <person name="Clum A."/>
            <person name="Na H."/>
            <person name="Ledsgaard L."/>
            <person name="Lin J."/>
            <person name="Lipzen A."/>
            <person name="Kuo A."/>
            <person name="Riley R."/>
            <person name="Mondo S."/>
            <person name="Labutti K."/>
            <person name="Haridas S."/>
            <person name="Pangalinan J."/>
            <person name="Salamov A.A."/>
            <person name="Simmons B.A."/>
            <person name="Magnuson J.K."/>
            <person name="Chen J."/>
            <person name="Drula E."/>
            <person name="Henrissat B."/>
            <person name="Wiebenga A."/>
            <person name="Lubbers R.J."/>
            <person name="Gomes A.C."/>
            <person name="Macurrencykelacurrency M.R."/>
            <person name="Stajich J."/>
            <person name="Grigoriev I.V."/>
            <person name="Mortensen U.H."/>
            <person name="De Vries R.P."/>
            <person name="Baker S.E."/>
            <person name="Andersen M.R."/>
        </authorList>
    </citation>
    <scope>NUCLEOTIDE SEQUENCE [LARGE SCALE GENOMIC DNA]</scope>
    <source>
        <strain evidence="1 2">CBS 449.75</strain>
    </source>
</reference>